<dbReference type="WBParaSite" id="PTRK_0000067300.1">
    <property type="protein sequence ID" value="PTRK_0000067300.1"/>
    <property type="gene ID" value="PTRK_0000067300"/>
</dbReference>
<dbReference type="AlphaFoldDB" id="A0A0N4Z1J7"/>
<sequence length="110" mass="12774">MNLGDEGGYKIFNDTNGICHALFGLYEKEYEIENAGLDRNYYKIKRMESKRHDSGEVFRMNAEVDFEVEKNISAICDMRYDAGKACVVQFKKCSEEEEISNSHRLFGHFV</sequence>
<evidence type="ECO:0000313" key="1">
    <source>
        <dbReference type="Proteomes" id="UP000038045"/>
    </source>
</evidence>
<evidence type="ECO:0000313" key="2">
    <source>
        <dbReference type="WBParaSite" id="PTRK_0000067300.1"/>
    </source>
</evidence>
<keyword evidence="1" id="KW-1185">Reference proteome</keyword>
<name>A0A0N4Z1J7_PARTI</name>
<organism evidence="1 2">
    <name type="scientific">Parastrongyloides trichosuri</name>
    <name type="common">Possum-specific nematode worm</name>
    <dbReference type="NCBI Taxonomy" id="131310"/>
    <lineage>
        <taxon>Eukaryota</taxon>
        <taxon>Metazoa</taxon>
        <taxon>Ecdysozoa</taxon>
        <taxon>Nematoda</taxon>
        <taxon>Chromadorea</taxon>
        <taxon>Rhabditida</taxon>
        <taxon>Tylenchina</taxon>
        <taxon>Panagrolaimomorpha</taxon>
        <taxon>Strongyloidoidea</taxon>
        <taxon>Strongyloididae</taxon>
        <taxon>Parastrongyloides</taxon>
    </lineage>
</organism>
<dbReference type="Proteomes" id="UP000038045">
    <property type="component" value="Unplaced"/>
</dbReference>
<proteinExistence type="predicted"/>
<protein>
    <submittedName>
        <fullName evidence="2">Astacin domain-containing protein</fullName>
    </submittedName>
</protein>
<accession>A0A0N4Z1J7</accession>
<reference evidence="2" key="1">
    <citation type="submission" date="2017-02" db="UniProtKB">
        <authorList>
            <consortium name="WormBaseParasite"/>
        </authorList>
    </citation>
    <scope>IDENTIFICATION</scope>
</reference>